<feature type="non-terminal residue" evidence="10">
    <location>
        <position position="1"/>
    </location>
</feature>
<evidence type="ECO:0000256" key="1">
    <source>
        <dbReference type="ARBA" id="ARBA00002738"/>
    </source>
</evidence>
<dbReference type="EMBL" id="JAEVFJ010000006">
    <property type="protein sequence ID" value="KAH8104043.1"/>
    <property type="molecule type" value="Genomic_DNA"/>
</dbReference>
<protein>
    <recommendedName>
        <fullName evidence="5">Restriction of telomere capping protein 4</fullName>
    </recommendedName>
</protein>
<keyword evidence="11" id="KW-1185">Reference proteome</keyword>
<feature type="signal peptide" evidence="8">
    <location>
        <begin position="1"/>
        <end position="24"/>
    </location>
</feature>
<accession>A0A8K0XSR3</accession>
<dbReference type="InterPro" id="IPR028094">
    <property type="entry name" value="RTC4_C"/>
</dbReference>
<dbReference type="SMART" id="SM01312">
    <property type="entry name" value="RTC4"/>
    <property type="match status" value="1"/>
</dbReference>
<keyword evidence="8" id="KW-0732">Signal</keyword>
<evidence type="ECO:0000256" key="2">
    <source>
        <dbReference type="ARBA" id="ARBA00004123"/>
    </source>
</evidence>
<dbReference type="Pfam" id="PF14474">
    <property type="entry name" value="RTC4"/>
    <property type="match status" value="1"/>
</dbReference>
<organism evidence="10 11">
    <name type="scientific">Cristinia sonorae</name>
    <dbReference type="NCBI Taxonomy" id="1940300"/>
    <lineage>
        <taxon>Eukaryota</taxon>
        <taxon>Fungi</taxon>
        <taxon>Dikarya</taxon>
        <taxon>Basidiomycota</taxon>
        <taxon>Agaricomycotina</taxon>
        <taxon>Agaricomycetes</taxon>
        <taxon>Agaricomycetidae</taxon>
        <taxon>Agaricales</taxon>
        <taxon>Pleurotineae</taxon>
        <taxon>Stephanosporaceae</taxon>
        <taxon>Cristinia</taxon>
    </lineage>
</organism>
<comment type="similarity">
    <text evidence="4">Belongs to the RTC4 family.</text>
</comment>
<dbReference type="GO" id="GO:0005634">
    <property type="term" value="C:nucleus"/>
    <property type="evidence" value="ECO:0007669"/>
    <property type="project" value="UniProtKB-SubCell"/>
</dbReference>
<dbReference type="PANTHER" id="PTHR41391:SF1">
    <property type="entry name" value="RESTRICTION OF TELOMERE CAPPING PROTEIN 4"/>
    <property type="match status" value="1"/>
</dbReference>
<evidence type="ECO:0000313" key="11">
    <source>
        <dbReference type="Proteomes" id="UP000813824"/>
    </source>
</evidence>
<evidence type="ECO:0000256" key="3">
    <source>
        <dbReference type="ARBA" id="ARBA00004496"/>
    </source>
</evidence>
<feature type="chain" id="PRO_5035460475" description="Restriction of telomere capping protein 4" evidence="8">
    <location>
        <begin position="25"/>
        <end position="294"/>
    </location>
</feature>
<gene>
    <name evidence="10" type="ORF">BXZ70DRAFT_888265</name>
</gene>
<evidence type="ECO:0000256" key="6">
    <source>
        <dbReference type="ARBA" id="ARBA00022490"/>
    </source>
</evidence>
<evidence type="ECO:0000259" key="9">
    <source>
        <dbReference type="SMART" id="SM01312"/>
    </source>
</evidence>
<dbReference type="GO" id="GO:0005737">
    <property type="term" value="C:cytoplasm"/>
    <property type="evidence" value="ECO:0007669"/>
    <property type="project" value="UniProtKB-SubCell"/>
</dbReference>
<sequence>MLCSIATFVRVILFICLLCLTVLADFFDPRVDPSTLCPWCDEPLPKAPSPWLITLIASVRQKSISDPRPTNPQGVWASPTVYAHVCARHAFEDQHIPMAEAKGWPTRIQWSEVGNRIVAMKERLQAIIDDVDEEFIPGRQKVGEEANRTEADKPVADDWEDEELQQARPRKGSVFWRDVVKNVRQQGSKQASGVRGQFSSFEKTQPGYYGELGFVIISQTIYDLFPPHSLDSDSTLPLIPSEFLQLILIPEAAVGLIMEDMNQSRKASIKTLRESAEYGVAMFPDEGGTNVGEN</sequence>
<evidence type="ECO:0000256" key="8">
    <source>
        <dbReference type="SAM" id="SignalP"/>
    </source>
</evidence>
<comment type="function">
    <text evidence="1">May be involved in a process influencing telomere capping.</text>
</comment>
<comment type="subcellular location">
    <subcellularLocation>
        <location evidence="3">Cytoplasm</location>
    </subcellularLocation>
    <subcellularLocation>
        <location evidence="2">Nucleus</location>
    </subcellularLocation>
</comment>
<comment type="caution">
    <text evidence="10">The sequence shown here is derived from an EMBL/GenBank/DDBJ whole genome shotgun (WGS) entry which is preliminary data.</text>
</comment>
<reference evidence="10" key="1">
    <citation type="journal article" date="2021" name="New Phytol.">
        <title>Evolutionary innovations through gain and loss of genes in the ectomycorrhizal Boletales.</title>
        <authorList>
            <person name="Wu G."/>
            <person name="Miyauchi S."/>
            <person name="Morin E."/>
            <person name="Kuo A."/>
            <person name="Drula E."/>
            <person name="Varga T."/>
            <person name="Kohler A."/>
            <person name="Feng B."/>
            <person name="Cao Y."/>
            <person name="Lipzen A."/>
            <person name="Daum C."/>
            <person name="Hundley H."/>
            <person name="Pangilinan J."/>
            <person name="Johnson J."/>
            <person name="Barry K."/>
            <person name="LaButti K."/>
            <person name="Ng V."/>
            <person name="Ahrendt S."/>
            <person name="Min B."/>
            <person name="Choi I.G."/>
            <person name="Park H."/>
            <person name="Plett J.M."/>
            <person name="Magnuson J."/>
            <person name="Spatafora J.W."/>
            <person name="Nagy L.G."/>
            <person name="Henrissat B."/>
            <person name="Grigoriev I.V."/>
            <person name="Yang Z.L."/>
            <person name="Xu J."/>
            <person name="Martin F.M."/>
        </authorList>
    </citation>
    <scope>NUCLEOTIDE SEQUENCE</scope>
    <source>
        <strain evidence="10">KKN 215</strain>
    </source>
</reference>
<dbReference type="AlphaFoldDB" id="A0A8K0XSR3"/>
<dbReference type="OrthoDB" id="128308at2759"/>
<dbReference type="PANTHER" id="PTHR41391">
    <property type="entry name" value="RESTRICTION OF TELOMERE CAPPING PROTEIN 4"/>
    <property type="match status" value="1"/>
</dbReference>
<dbReference type="Proteomes" id="UP000813824">
    <property type="component" value="Unassembled WGS sequence"/>
</dbReference>
<evidence type="ECO:0000313" key="10">
    <source>
        <dbReference type="EMBL" id="KAH8104043.1"/>
    </source>
</evidence>
<keyword evidence="6" id="KW-0963">Cytoplasm</keyword>
<evidence type="ECO:0000256" key="4">
    <source>
        <dbReference type="ARBA" id="ARBA00009461"/>
    </source>
</evidence>
<dbReference type="InterPro" id="IPR039024">
    <property type="entry name" value="RTC4"/>
</dbReference>
<proteinExistence type="inferred from homology"/>
<evidence type="ECO:0000256" key="5">
    <source>
        <dbReference type="ARBA" id="ARBA00015162"/>
    </source>
</evidence>
<keyword evidence="7" id="KW-0539">Nucleus</keyword>
<name>A0A8K0XSR3_9AGAR</name>
<feature type="domain" description="Restriction of telomere capping protein 4 C-terminal" evidence="9">
    <location>
        <begin position="127"/>
        <end position="285"/>
    </location>
</feature>
<evidence type="ECO:0000256" key="7">
    <source>
        <dbReference type="ARBA" id="ARBA00023242"/>
    </source>
</evidence>